<dbReference type="PROSITE" id="PS51734">
    <property type="entry name" value="SAM_MPBQ_MSBQ_MT"/>
    <property type="match status" value="1"/>
</dbReference>
<dbReference type="InterPro" id="IPR031164">
    <property type="entry name" value="SAM_MPBQ_MSBQ_MT"/>
</dbReference>
<dbReference type="OrthoDB" id="9795634at2"/>
<comment type="caution">
    <text evidence="3">The sequence shown here is derived from an EMBL/GenBank/DDBJ whole genome shotgun (WGS) entry which is preliminary data.</text>
</comment>
<dbReference type="PANTHER" id="PTHR44516:SF11">
    <property type="entry name" value="2-METHYL-6-PHYTYL-1,4-HYDROQUINONE METHYLTRANSFERASE 2, CHLOROPLASTIC"/>
    <property type="match status" value="1"/>
</dbReference>
<keyword evidence="1" id="KW-0812">Transmembrane</keyword>
<proteinExistence type="predicted"/>
<dbReference type="Gene3D" id="3.40.50.150">
    <property type="entry name" value="Vaccinia Virus protein VP39"/>
    <property type="match status" value="1"/>
</dbReference>
<keyword evidence="3" id="KW-0489">Methyltransferase</keyword>
<evidence type="ECO:0000313" key="3">
    <source>
        <dbReference type="EMBL" id="THH41285.1"/>
    </source>
</evidence>
<keyword evidence="4" id="KW-1185">Reference proteome</keyword>
<name>A0A4S4NQ86_9BACT</name>
<sequence>MISVSWLREQSGPPGIKRATDMPMRLMQHKREAFWFYRYLSNFYDKLVNPLFWTEPMREKALSIVDWSEGDALKVLDVGSGTGFTTEGIVRRVPAKNVICLDQSPQQMERAMVKPALVDCRFRLGDAENLPFEDDTFDRYVSAGSIEYWPDPKRGIEEAYRVIKPGGQALLVGPIEPKNPVSRFIANAWMLFPPENDYHLYFHQAGFTDIDWVYVRPHWQENERYGIAIVGTKTKPGASPNARPRRSARSLVEAEPEGGWLGRNLLLTGRLILGSTAGFLFIPMALLAHVTAPIRGVEGERQPLNKEQKAVLYGLGVIAAIFVGRAILRRR</sequence>
<feature type="transmembrane region" description="Helical" evidence="1">
    <location>
        <begin position="310"/>
        <end position="328"/>
    </location>
</feature>
<dbReference type="Proteomes" id="UP000308528">
    <property type="component" value="Unassembled WGS sequence"/>
</dbReference>
<dbReference type="GO" id="GO:0032259">
    <property type="term" value="P:methylation"/>
    <property type="evidence" value="ECO:0007669"/>
    <property type="project" value="UniProtKB-KW"/>
</dbReference>
<organism evidence="3 4">
    <name type="scientific">Neolewinella litorea</name>
    <dbReference type="NCBI Taxonomy" id="2562452"/>
    <lineage>
        <taxon>Bacteria</taxon>
        <taxon>Pseudomonadati</taxon>
        <taxon>Bacteroidota</taxon>
        <taxon>Saprospiria</taxon>
        <taxon>Saprospirales</taxon>
        <taxon>Lewinellaceae</taxon>
        <taxon>Neolewinella</taxon>
    </lineage>
</organism>
<dbReference type="Pfam" id="PF08241">
    <property type="entry name" value="Methyltransf_11"/>
    <property type="match status" value="1"/>
</dbReference>
<evidence type="ECO:0000313" key="4">
    <source>
        <dbReference type="Proteomes" id="UP000308528"/>
    </source>
</evidence>
<dbReference type="EMBL" id="SRSF01000001">
    <property type="protein sequence ID" value="THH41285.1"/>
    <property type="molecule type" value="Genomic_DNA"/>
</dbReference>
<keyword evidence="1" id="KW-1133">Transmembrane helix</keyword>
<gene>
    <name evidence="3" type="ORF">E4021_01420</name>
</gene>
<dbReference type="CDD" id="cd02440">
    <property type="entry name" value="AdoMet_MTases"/>
    <property type="match status" value="1"/>
</dbReference>
<dbReference type="GO" id="GO:0051741">
    <property type="term" value="F:2-methyl-6-phytyl-1,4-benzoquinone methyltransferase activity"/>
    <property type="evidence" value="ECO:0007669"/>
    <property type="project" value="InterPro"/>
</dbReference>
<dbReference type="InterPro" id="IPR044649">
    <property type="entry name" value="MPBQ/MSBQ_MT"/>
</dbReference>
<dbReference type="InterPro" id="IPR029063">
    <property type="entry name" value="SAM-dependent_MTases_sf"/>
</dbReference>
<dbReference type="AlphaFoldDB" id="A0A4S4NQ86"/>
<dbReference type="PANTHER" id="PTHR44516">
    <property type="entry name" value="2-METHYL-6-PHYTYL-1,4-HYDROQUINONE METHYLTRANSFERASE, CHLOROPLASTIC"/>
    <property type="match status" value="1"/>
</dbReference>
<evidence type="ECO:0000259" key="2">
    <source>
        <dbReference type="PROSITE" id="PS51734"/>
    </source>
</evidence>
<dbReference type="InterPro" id="IPR013216">
    <property type="entry name" value="Methyltransf_11"/>
</dbReference>
<protein>
    <submittedName>
        <fullName evidence="3">Methyltransferase domain-containing protein</fullName>
    </submittedName>
</protein>
<accession>A0A4S4NQ86</accession>
<keyword evidence="3" id="KW-0808">Transferase</keyword>
<feature type="domain" description="MPBQ/MBSQ family SAM-binding methyltransferase profile" evidence="2">
    <location>
        <begin position="25"/>
        <end position="231"/>
    </location>
</feature>
<feature type="transmembrane region" description="Helical" evidence="1">
    <location>
        <begin position="271"/>
        <end position="290"/>
    </location>
</feature>
<dbReference type="SUPFAM" id="SSF53335">
    <property type="entry name" value="S-adenosyl-L-methionine-dependent methyltransferases"/>
    <property type="match status" value="1"/>
</dbReference>
<evidence type="ECO:0000256" key="1">
    <source>
        <dbReference type="SAM" id="Phobius"/>
    </source>
</evidence>
<reference evidence="3 4" key="1">
    <citation type="submission" date="2019-04" db="EMBL/GenBank/DDBJ databases">
        <title>Lewinella litorea sp. nov., isolated from a marine sand.</title>
        <authorList>
            <person name="Yoon J.-H."/>
        </authorList>
    </citation>
    <scope>NUCLEOTIDE SEQUENCE [LARGE SCALE GENOMIC DNA]</scope>
    <source>
        <strain evidence="3 4">HSMS-39</strain>
    </source>
</reference>
<keyword evidence="1" id="KW-0472">Membrane</keyword>